<dbReference type="InterPro" id="IPR017871">
    <property type="entry name" value="ABC_transporter-like_CS"/>
</dbReference>
<dbReference type="SUPFAM" id="SSF52540">
    <property type="entry name" value="P-loop containing nucleoside triphosphate hydrolases"/>
    <property type="match status" value="1"/>
</dbReference>
<dbReference type="InterPro" id="IPR012340">
    <property type="entry name" value="NA-bd_OB-fold"/>
</dbReference>
<accession>A0ABY0NVL9</accession>
<evidence type="ECO:0000256" key="4">
    <source>
        <dbReference type="ARBA" id="ARBA00022840"/>
    </source>
</evidence>
<keyword evidence="7" id="KW-0762">Sugar transport</keyword>
<evidence type="ECO:0000256" key="3">
    <source>
        <dbReference type="ARBA" id="ARBA00022741"/>
    </source>
</evidence>
<dbReference type="PANTHER" id="PTHR43875:SF1">
    <property type="entry name" value="OSMOPROTECTIVE COMPOUNDS UPTAKE ATP-BINDING PROTEIN GGTA"/>
    <property type="match status" value="1"/>
</dbReference>
<protein>
    <submittedName>
        <fullName evidence="7">Multiple sugar transport system ATP-binding protein</fullName>
    </submittedName>
</protein>
<dbReference type="EMBL" id="FNBZ01000003">
    <property type="protein sequence ID" value="SDG16507.1"/>
    <property type="molecule type" value="Genomic_DNA"/>
</dbReference>
<dbReference type="InterPro" id="IPR003439">
    <property type="entry name" value="ABC_transporter-like_ATP-bd"/>
</dbReference>
<evidence type="ECO:0000256" key="1">
    <source>
        <dbReference type="ARBA" id="ARBA00005417"/>
    </source>
</evidence>
<keyword evidence="4 7" id="KW-0067">ATP-binding</keyword>
<name>A0ABY0NVL9_9HYPH</name>
<keyword evidence="3" id="KW-0547">Nucleotide-binding</keyword>
<dbReference type="PROSITE" id="PS50893">
    <property type="entry name" value="ABC_TRANSPORTER_2"/>
    <property type="match status" value="1"/>
</dbReference>
<sequence length="397" mass="42267">MAKVALSSIAKSFGPTKVLGGIDLDIADGEFLTLVGPSGCGKSTLIRIIAGLEHHDAGSVAIGGNRVDHLRPHERRVAMVFQSYALYPHMSVGANIALPLTMSRLKLWQRLPLLRQLSAQRRTVMRGIEADVAAVAAQLQLDHLLQRKPAQLSGGQRQRVALGRAMVRNPDVFLMDEPLSNLDAKLRVHMRTELAELHKRLGATFIYVTHDQVEAMTMSDRVAMMDSGSVLQLGTPSQLYEKPASLKVAQFIGSPAINLLPATVANGGRLELFGRPLALAVPLASGQAVTLGIRSEALSLVQGEPGGSGRAWFSARLRRKENLGSEYILHFDLAGRDATGVTMRATPAAAAGVNEAAEVTLGFDEVAAHIFAADGERLEPRGPGAATGSVVPLRAGA</sequence>
<dbReference type="Gene3D" id="2.40.50.140">
    <property type="entry name" value="Nucleic acid-binding proteins"/>
    <property type="match status" value="1"/>
</dbReference>
<reference evidence="7 8" key="1">
    <citation type="submission" date="2016-10" db="EMBL/GenBank/DDBJ databases">
        <authorList>
            <person name="Varghese N."/>
            <person name="Submissions S."/>
        </authorList>
    </citation>
    <scope>NUCLEOTIDE SEQUENCE [LARGE SCALE GENOMIC DNA]</scope>
    <source>
        <strain evidence="7 8">DSM 26672</strain>
    </source>
</reference>
<feature type="domain" description="ABC transporter" evidence="6">
    <location>
        <begin position="4"/>
        <end position="252"/>
    </location>
</feature>
<dbReference type="SUPFAM" id="SSF50331">
    <property type="entry name" value="MOP-like"/>
    <property type="match status" value="1"/>
</dbReference>
<dbReference type="InterPro" id="IPR047641">
    <property type="entry name" value="ABC_transpr_MalK/UgpC-like"/>
</dbReference>
<dbReference type="InterPro" id="IPR015855">
    <property type="entry name" value="ABC_transpr_MalK-like"/>
</dbReference>
<dbReference type="Pfam" id="PF00005">
    <property type="entry name" value="ABC_tran"/>
    <property type="match status" value="1"/>
</dbReference>
<comment type="similarity">
    <text evidence="1">Belongs to the ABC transporter superfamily.</text>
</comment>
<dbReference type="Proteomes" id="UP000199468">
    <property type="component" value="Unassembled WGS sequence"/>
</dbReference>
<evidence type="ECO:0000313" key="8">
    <source>
        <dbReference type="Proteomes" id="UP000199468"/>
    </source>
</evidence>
<dbReference type="SMART" id="SM00382">
    <property type="entry name" value="AAA"/>
    <property type="match status" value="1"/>
</dbReference>
<dbReference type="CDD" id="cd03301">
    <property type="entry name" value="ABC_MalK_N"/>
    <property type="match status" value="1"/>
</dbReference>
<dbReference type="GO" id="GO:0005524">
    <property type="term" value="F:ATP binding"/>
    <property type="evidence" value="ECO:0007669"/>
    <property type="project" value="UniProtKB-KW"/>
</dbReference>
<keyword evidence="8" id="KW-1185">Reference proteome</keyword>
<dbReference type="InterPro" id="IPR003593">
    <property type="entry name" value="AAA+_ATPase"/>
</dbReference>
<feature type="region of interest" description="Disordered" evidence="5">
    <location>
        <begin position="377"/>
        <end position="397"/>
    </location>
</feature>
<dbReference type="Gene3D" id="3.40.50.300">
    <property type="entry name" value="P-loop containing nucleotide triphosphate hydrolases"/>
    <property type="match status" value="1"/>
</dbReference>
<dbReference type="Gene3D" id="2.40.50.100">
    <property type="match status" value="1"/>
</dbReference>
<dbReference type="RefSeq" id="WP_091856767.1">
    <property type="nucleotide sequence ID" value="NZ_FNBZ01000003.1"/>
</dbReference>
<dbReference type="PROSITE" id="PS00211">
    <property type="entry name" value="ABC_TRANSPORTER_1"/>
    <property type="match status" value="1"/>
</dbReference>
<evidence type="ECO:0000313" key="7">
    <source>
        <dbReference type="EMBL" id="SDG16507.1"/>
    </source>
</evidence>
<evidence type="ECO:0000259" key="6">
    <source>
        <dbReference type="PROSITE" id="PS50893"/>
    </source>
</evidence>
<dbReference type="InterPro" id="IPR027417">
    <property type="entry name" value="P-loop_NTPase"/>
</dbReference>
<keyword evidence="2" id="KW-0813">Transport</keyword>
<dbReference type="InterPro" id="IPR040582">
    <property type="entry name" value="OB_MalK-like"/>
</dbReference>
<comment type="caution">
    <text evidence="7">The sequence shown here is derived from an EMBL/GenBank/DDBJ whole genome shotgun (WGS) entry which is preliminary data.</text>
</comment>
<proteinExistence type="inferred from homology"/>
<dbReference type="PANTHER" id="PTHR43875">
    <property type="entry name" value="MALTODEXTRIN IMPORT ATP-BINDING PROTEIN MSMX"/>
    <property type="match status" value="1"/>
</dbReference>
<dbReference type="InterPro" id="IPR008995">
    <property type="entry name" value="Mo/tungstate-bd_C_term_dom"/>
</dbReference>
<gene>
    <name evidence="7" type="ORF">SAMN05421844_103104</name>
</gene>
<dbReference type="Pfam" id="PF17912">
    <property type="entry name" value="OB_MalK"/>
    <property type="match status" value="1"/>
</dbReference>
<evidence type="ECO:0000256" key="5">
    <source>
        <dbReference type="SAM" id="MobiDB-lite"/>
    </source>
</evidence>
<organism evidence="7 8">
    <name type="scientific">Bosea robiniae</name>
    <dbReference type="NCBI Taxonomy" id="1036780"/>
    <lineage>
        <taxon>Bacteria</taxon>
        <taxon>Pseudomonadati</taxon>
        <taxon>Pseudomonadota</taxon>
        <taxon>Alphaproteobacteria</taxon>
        <taxon>Hyphomicrobiales</taxon>
        <taxon>Boseaceae</taxon>
        <taxon>Bosea</taxon>
    </lineage>
</organism>
<evidence type="ECO:0000256" key="2">
    <source>
        <dbReference type="ARBA" id="ARBA00022448"/>
    </source>
</evidence>